<evidence type="ECO:0000256" key="11">
    <source>
        <dbReference type="PROSITE-ProRule" id="PRU10144"/>
    </source>
</evidence>
<dbReference type="InterPro" id="IPR010949">
    <property type="entry name" value="TonB_Hb/transfer/lactofer_rcpt"/>
</dbReference>
<dbReference type="Gene3D" id="2.170.130.10">
    <property type="entry name" value="TonB-dependent receptor, plug domain"/>
    <property type="match status" value="1"/>
</dbReference>
<evidence type="ECO:0000256" key="6">
    <source>
        <dbReference type="ARBA" id="ARBA00022729"/>
    </source>
</evidence>
<keyword evidence="16" id="KW-0675">Receptor</keyword>
<dbReference type="InterPro" id="IPR000531">
    <property type="entry name" value="Beta-barrel_TonB"/>
</dbReference>
<dbReference type="InterPro" id="IPR010917">
    <property type="entry name" value="TonB_rcpt_CS"/>
</dbReference>
<comment type="similarity">
    <text evidence="2 10 12">Belongs to the TonB-dependent receptor family.</text>
</comment>
<proteinExistence type="inferred from homology"/>
<keyword evidence="9 10" id="KW-0998">Cell outer membrane</keyword>
<evidence type="ECO:0000256" key="2">
    <source>
        <dbReference type="ARBA" id="ARBA00009810"/>
    </source>
</evidence>
<gene>
    <name evidence="16" type="ORF">ABFB10_17135</name>
</gene>
<dbReference type="InterPro" id="IPR012910">
    <property type="entry name" value="Plug_dom"/>
</dbReference>
<dbReference type="PROSITE" id="PS52016">
    <property type="entry name" value="TONB_DEPENDENT_REC_3"/>
    <property type="match status" value="1"/>
</dbReference>
<protein>
    <submittedName>
        <fullName evidence="16">TonB-dependent hemoglobin/transferrin/lactoferrin family receptor</fullName>
    </submittedName>
</protein>
<evidence type="ECO:0000256" key="7">
    <source>
        <dbReference type="ARBA" id="ARBA00023077"/>
    </source>
</evidence>
<dbReference type="GO" id="GO:0015344">
    <property type="term" value="F:siderophore uptake transmembrane transporter activity"/>
    <property type="evidence" value="ECO:0007669"/>
    <property type="project" value="TreeGrafter"/>
</dbReference>
<dbReference type="Pfam" id="PF00593">
    <property type="entry name" value="TonB_dep_Rec_b-barrel"/>
    <property type="match status" value="1"/>
</dbReference>
<dbReference type="InterPro" id="IPR037066">
    <property type="entry name" value="Plug_dom_sf"/>
</dbReference>
<keyword evidence="6 13" id="KW-0732">Signal</keyword>
<dbReference type="Pfam" id="PF07715">
    <property type="entry name" value="Plug"/>
    <property type="match status" value="1"/>
</dbReference>
<keyword evidence="8 10" id="KW-0472">Membrane</keyword>
<feature type="chain" id="PRO_5043723793" evidence="13">
    <location>
        <begin position="20"/>
        <end position="681"/>
    </location>
</feature>
<dbReference type="SUPFAM" id="SSF56935">
    <property type="entry name" value="Porins"/>
    <property type="match status" value="1"/>
</dbReference>
<dbReference type="PANTHER" id="PTHR30069:SF41">
    <property type="entry name" value="HEME_HEMOPEXIN UTILIZATION PROTEIN C"/>
    <property type="match status" value="1"/>
</dbReference>
<dbReference type="PROSITE" id="PS01156">
    <property type="entry name" value="TONB_DEPENDENT_REC_2"/>
    <property type="match status" value="1"/>
</dbReference>
<dbReference type="GO" id="GO:0009279">
    <property type="term" value="C:cell outer membrane"/>
    <property type="evidence" value="ECO:0007669"/>
    <property type="project" value="UniProtKB-SubCell"/>
</dbReference>
<dbReference type="CDD" id="cd01347">
    <property type="entry name" value="ligand_gated_channel"/>
    <property type="match status" value="1"/>
</dbReference>
<feature type="signal peptide" evidence="13">
    <location>
        <begin position="1"/>
        <end position="19"/>
    </location>
</feature>
<dbReference type="InterPro" id="IPR039426">
    <property type="entry name" value="TonB-dep_rcpt-like"/>
</dbReference>
<evidence type="ECO:0000256" key="12">
    <source>
        <dbReference type="RuleBase" id="RU003357"/>
    </source>
</evidence>
<evidence type="ECO:0000256" key="8">
    <source>
        <dbReference type="ARBA" id="ARBA00023136"/>
    </source>
</evidence>
<dbReference type="GO" id="GO:0015232">
    <property type="term" value="F:heme transmembrane transporter activity"/>
    <property type="evidence" value="ECO:0007669"/>
    <property type="project" value="InterPro"/>
</dbReference>
<evidence type="ECO:0000256" key="5">
    <source>
        <dbReference type="ARBA" id="ARBA00022692"/>
    </source>
</evidence>
<organism evidence="16 17">
    <name type="scientific">Ponticoccus litoralis</name>
    <dbReference type="NCBI Taxonomy" id="422297"/>
    <lineage>
        <taxon>Bacteria</taxon>
        <taxon>Pseudomonadati</taxon>
        <taxon>Pseudomonadota</taxon>
        <taxon>Alphaproteobacteria</taxon>
        <taxon>Rhodobacterales</taxon>
        <taxon>Roseobacteraceae</taxon>
        <taxon>Ponticoccus</taxon>
    </lineage>
</organism>
<dbReference type="RefSeq" id="WP_347167423.1">
    <property type="nucleotide sequence ID" value="NZ_JBDNCH010000002.1"/>
</dbReference>
<dbReference type="NCBIfam" id="TIGR01786">
    <property type="entry name" value="TonB-hemlactrns"/>
    <property type="match status" value="1"/>
</dbReference>
<dbReference type="InterPro" id="IPR036942">
    <property type="entry name" value="Beta-barrel_TonB_sf"/>
</dbReference>
<evidence type="ECO:0000256" key="13">
    <source>
        <dbReference type="SAM" id="SignalP"/>
    </source>
</evidence>
<dbReference type="InterPro" id="IPR011276">
    <property type="entry name" value="TonB_haem/Hb_rcpt"/>
</dbReference>
<feature type="domain" description="TonB-dependent receptor-like beta-barrel" evidence="14">
    <location>
        <begin position="232"/>
        <end position="654"/>
    </location>
</feature>
<keyword evidence="17" id="KW-1185">Reference proteome</keyword>
<name>A0AAW9SCE9_9RHOB</name>
<evidence type="ECO:0000256" key="9">
    <source>
        <dbReference type="ARBA" id="ARBA00023237"/>
    </source>
</evidence>
<keyword evidence="5 10" id="KW-0812">Transmembrane</keyword>
<comment type="subcellular location">
    <subcellularLocation>
        <location evidence="1 10">Cell outer membrane</location>
        <topology evidence="1 10">Multi-pass membrane protein</topology>
    </subcellularLocation>
</comment>
<accession>A0AAW9SCE9</accession>
<dbReference type="AlphaFoldDB" id="A0AAW9SCE9"/>
<sequence>MRKLALLLGSTMIAGSAAAQDGMSLGTLLLETVFRDSRPMTEAPVAATALDAEDLARVQATDFESLIGDIPGVNIFGGPRGMSQTPSIRGFDDDQIVLRLDGGRLNFGQAHRGRFFIDPELVQRVEVIRGGGSTLYGSGALGGVISIETRDAGDLLKEGQTVGGRTALSYSSNGETIGRSLAAYGDWGAVDAMFFLADRRMGDDLTDGGGNAIGRSAVDLQNGLVKLGFEPNADQRFELSYSKYTDDGLLPPNASSASDPLTDVNRAVDHDALRLSWDFNPGNSELLDLSVLLYSNRLEITEEQVSGGRLDTTKYTTTGVEVVNRSQVELGVPVELVYGFEAFRDEQEGDRDGALRSTYPNASAETLGVFAEATLGLSDRMDLILGLRHDRYHRDPDDSALDTVDRSFTSPRIGFSYRPTENWQVFGNVSRSFRAPSLSEIYNDGVHFAFTTPFGPGTTGSFVNRFVPNPDLKPETSTQVELGTRYAGTDVFRAGDRLGFSANIYNASVKDYVDQVVGDFSTVSPVFVPPGTLLFTDYTTTTNTDARLWGLEAELDYDAQDWFVKAGLTVNRGERDGGGNLGSIPQDRLTATVGLRPRADWEMGVKGTFAAEQTRLPEGATGGDAWQTADLFATWQPGRGALEGATVRLSVDNLFDTEYTIYPNALPQPGRTFKISTSFTF</sequence>
<comment type="caution">
    <text evidence="16">The sequence shown here is derived from an EMBL/GenBank/DDBJ whole genome shotgun (WGS) entry which is preliminary data.</text>
</comment>
<evidence type="ECO:0000313" key="17">
    <source>
        <dbReference type="Proteomes" id="UP001428774"/>
    </source>
</evidence>
<evidence type="ECO:0000259" key="15">
    <source>
        <dbReference type="Pfam" id="PF07715"/>
    </source>
</evidence>
<dbReference type="GO" id="GO:0044718">
    <property type="term" value="P:siderophore transmembrane transport"/>
    <property type="evidence" value="ECO:0007669"/>
    <property type="project" value="TreeGrafter"/>
</dbReference>
<feature type="short sequence motif" description="TonB C-terminal box" evidence="11">
    <location>
        <begin position="664"/>
        <end position="681"/>
    </location>
</feature>
<evidence type="ECO:0000256" key="4">
    <source>
        <dbReference type="ARBA" id="ARBA00022452"/>
    </source>
</evidence>
<keyword evidence="3 10" id="KW-0813">Transport</keyword>
<evidence type="ECO:0000256" key="10">
    <source>
        <dbReference type="PROSITE-ProRule" id="PRU01360"/>
    </source>
</evidence>
<evidence type="ECO:0000313" key="16">
    <source>
        <dbReference type="EMBL" id="MEN9062454.1"/>
    </source>
</evidence>
<evidence type="ECO:0000256" key="1">
    <source>
        <dbReference type="ARBA" id="ARBA00004571"/>
    </source>
</evidence>
<reference evidence="16 17" key="1">
    <citation type="submission" date="2024-05" db="EMBL/GenBank/DDBJ databases">
        <title>Genome sequence of Ponticoccus litoralis KCCM 90028.</title>
        <authorList>
            <person name="Kim J.M."/>
            <person name="Lee J.K."/>
            <person name="Choi B.J."/>
            <person name="Bayburt H."/>
            <person name="Baek J.H."/>
            <person name="Jeon C.O."/>
        </authorList>
    </citation>
    <scope>NUCLEOTIDE SEQUENCE [LARGE SCALE GENOMIC DNA]</scope>
    <source>
        <strain evidence="16 17">KCCM 90028</strain>
    </source>
</reference>
<dbReference type="Gene3D" id="2.40.170.20">
    <property type="entry name" value="TonB-dependent receptor, beta-barrel domain"/>
    <property type="match status" value="1"/>
</dbReference>
<keyword evidence="4 10" id="KW-1134">Transmembrane beta strand</keyword>
<keyword evidence="7 12" id="KW-0798">TonB box</keyword>
<dbReference type="NCBIfam" id="TIGR01785">
    <property type="entry name" value="TonB-hemin"/>
    <property type="match status" value="1"/>
</dbReference>
<evidence type="ECO:0000259" key="14">
    <source>
        <dbReference type="Pfam" id="PF00593"/>
    </source>
</evidence>
<dbReference type="PANTHER" id="PTHR30069">
    <property type="entry name" value="TONB-DEPENDENT OUTER MEMBRANE RECEPTOR"/>
    <property type="match status" value="1"/>
</dbReference>
<evidence type="ECO:0000256" key="3">
    <source>
        <dbReference type="ARBA" id="ARBA00022448"/>
    </source>
</evidence>
<feature type="domain" description="TonB-dependent receptor plug" evidence="15">
    <location>
        <begin position="41"/>
        <end position="144"/>
    </location>
</feature>
<dbReference type="EMBL" id="JBDNCH010000002">
    <property type="protein sequence ID" value="MEN9062454.1"/>
    <property type="molecule type" value="Genomic_DNA"/>
</dbReference>
<dbReference type="Proteomes" id="UP001428774">
    <property type="component" value="Unassembled WGS sequence"/>
</dbReference>